<sequence length="357" mass="39388">MSDTLQTLPPPPPPGLNYTEAIRPSLNFILILTPLGATLVPLIFTLLYFSTPQTRRHPVFILNILACCCGICEAAICAALQTKQILYPLEPLHSFTDSSGKLPNVLLAAQSTWPRNPYIMAEWTLQMTDNLLSLNALESLLAHIRSLFLIALGNFVFPIIMNIASIVLIATDPSFINGAYIFLSNNYVTILGVVFATIWTRKYNWNRGGSSSGTSKGFDPTLFSTICFVPATSTTHHTNDGATYISRDDSEQTQTVETGVEMASNSDMESRSLSLAAGPADLEKQMNRDAGYILKTSVFSSRTSAIWKAIDKTIIPALAKHELEKEAMARVKEKEALEMQKLKELTSLKEQDFQALF</sequence>
<keyword evidence="3" id="KW-1185">Reference proteome</keyword>
<proteinExistence type="predicted"/>
<organism evidence="2 3">
    <name type="scientific">Dendrothele bispora (strain CBS 962.96)</name>
    <dbReference type="NCBI Taxonomy" id="1314807"/>
    <lineage>
        <taxon>Eukaryota</taxon>
        <taxon>Fungi</taxon>
        <taxon>Dikarya</taxon>
        <taxon>Basidiomycota</taxon>
        <taxon>Agaricomycotina</taxon>
        <taxon>Agaricomycetes</taxon>
        <taxon>Agaricomycetidae</taxon>
        <taxon>Agaricales</taxon>
        <taxon>Agaricales incertae sedis</taxon>
        <taxon>Dendrothele</taxon>
    </lineage>
</organism>
<dbReference type="Proteomes" id="UP000297245">
    <property type="component" value="Unassembled WGS sequence"/>
</dbReference>
<evidence type="ECO:0000256" key="1">
    <source>
        <dbReference type="SAM" id="Phobius"/>
    </source>
</evidence>
<dbReference type="EMBL" id="ML179295">
    <property type="protein sequence ID" value="THU91846.1"/>
    <property type="molecule type" value="Genomic_DNA"/>
</dbReference>
<keyword evidence="1" id="KW-0472">Membrane</keyword>
<accession>A0A4S8LQZ2</accession>
<evidence type="ECO:0000313" key="3">
    <source>
        <dbReference type="Proteomes" id="UP000297245"/>
    </source>
</evidence>
<protein>
    <submittedName>
        <fullName evidence="2">Uncharacterized protein</fullName>
    </submittedName>
</protein>
<dbReference type="OrthoDB" id="2548432at2759"/>
<gene>
    <name evidence="2" type="ORF">K435DRAFT_800927</name>
</gene>
<feature type="transmembrane region" description="Helical" evidence="1">
    <location>
        <begin position="26"/>
        <end position="48"/>
    </location>
</feature>
<reference evidence="2 3" key="1">
    <citation type="journal article" date="2019" name="Nat. Ecol. Evol.">
        <title>Megaphylogeny resolves global patterns of mushroom evolution.</title>
        <authorList>
            <person name="Varga T."/>
            <person name="Krizsan K."/>
            <person name="Foldi C."/>
            <person name="Dima B."/>
            <person name="Sanchez-Garcia M."/>
            <person name="Sanchez-Ramirez S."/>
            <person name="Szollosi G.J."/>
            <person name="Szarkandi J.G."/>
            <person name="Papp V."/>
            <person name="Albert L."/>
            <person name="Andreopoulos W."/>
            <person name="Angelini C."/>
            <person name="Antonin V."/>
            <person name="Barry K.W."/>
            <person name="Bougher N.L."/>
            <person name="Buchanan P."/>
            <person name="Buyck B."/>
            <person name="Bense V."/>
            <person name="Catcheside P."/>
            <person name="Chovatia M."/>
            <person name="Cooper J."/>
            <person name="Damon W."/>
            <person name="Desjardin D."/>
            <person name="Finy P."/>
            <person name="Geml J."/>
            <person name="Haridas S."/>
            <person name="Hughes K."/>
            <person name="Justo A."/>
            <person name="Karasinski D."/>
            <person name="Kautmanova I."/>
            <person name="Kiss B."/>
            <person name="Kocsube S."/>
            <person name="Kotiranta H."/>
            <person name="LaButti K.M."/>
            <person name="Lechner B.E."/>
            <person name="Liimatainen K."/>
            <person name="Lipzen A."/>
            <person name="Lukacs Z."/>
            <person name="Mihaltcheva S."/>
            <person name="Morgado L.N."/>
            <person name="Niskanen T."/>
            <person name="Noordeloos M.E."/>
            <person name="Ohm R.A."/>
            <person name="Ortiz-Santana B."/>
            <person name="Ovrebo C."/>
            <person name="Racz N."/>
            <person name="Riley R."/>
            <person name="Savchenko A."/>
            <person name="Shiryaev A."/>
            <person name="Soop K."/>
            <person name="Spirin V."/>
            <person name="Szebenyi C."/>
            <person name="Tomsovsky M."/>
            <person name="Tulloss R.E."/>
            <person name="Uehling J."/>
            <person name="Grigoriev I.V."/>
            <person name="Vagvolgyi C."/>
            <person name="Papp T."/>
            <person name="Martin F.M."/>
            <person name="Miettinen O."/>
            <person name="Hibbett D.S."/>
            <person name="Nagy L.G."/>
        </authorList>
    </citation>
    <scope>NUCLEOTIDE SEQUENCE [LARGE SCALE GENOMIC DNA]</scope>
    <source>
        <strain evidence="2 3">CBS 962.96</strain>
    </source>
</reference>
<feature type="transmembrane region" description="Helical" evidence="1">
    <location>
        <begin position="147"/>
        <end position="169"/>
    </location>
</feature>
<dbReference type="AlphaFoldDB" id="A0A4S8LQZ2"/>
<name>A0A4S8LQZ2_DENBC</name>
<feature type="transmembrane region" description="Helical" evidence="1">
    <location>
        <begin position="175"/>
        <end position="199"/>
    </location>
</feature>
<feature type="transmembrane region" description="Helical" evidence="1">
    <location>
        <begin position="60"/>
        <end position="80"/>
    </location>
</feature>
<keyword evidence="1" id="KW-1133">Transmembrane helix</keyword>
<keyword evidence="1" id="KW-0812">Transmembrane</keyword>
<evidence type="ECO:0000313" key="2">
    <source>
        <dbReference type="EMBL" id="THU91846.1"/>
    </source>
</evidence>